<name>A0A6H1TW21_9CYAN</name>
<dbReference type="AlphaFoldDB" id="A0A6H1TW21"/>
<evidence type="ECO:0000313" key="3">
    <source>
        <dbReference type="Proteomes" id="UP000500857"/>
    </source>
</evidence>
<feature type="region of interest" description="Disordered" evidence="1">
    <location>
        <begin position="35"/>
        <end position="68"/>
    </location>
</feature>
<accession>A0A6H1TW21</accession>
<dbReference type="EMBL" id="CP051167">
    <property type="protein sequence ID" value="QIZ70347.1"/>
    <property type="molecule type" value="Genomic_DNA"/>
</dbReference>
<organism evidence="2 3">
    <name type="scientific">Oxynema aestuarii AP17</name>
    <dbReference type="NCBI Taxonomy" id="2064643"/>
    <lineage>
        <taxon>Bacteria</taxon>
        <taxon>Bacillati</taxon>
        <taxon>Cyanobacteriota</taxon>
        <taxon>Cyanophyceae</taxon>
        <taxon>Oscillatoriophycideae</taxon>
        <taxon>Oscillatoriales</taxon>
        <taxon>Oscillatoriaceae</taxon>
        <taxon>Oxynema</taxon>
        <taxon>Oxynema aestuarii</taxon>
    </lineage>
</organism>
<evidence type="ECO:0000313" key="2">
    <source>
        <dbReference type="EMBL" id="QIZ70347.1"/>
    </source>
</evidence>
<gene>
    <name evidence="2" type="ORF">HCG48_06945</name>
</gene>
<dbReference type="RefSeq" id="WP_168568502.1">
    <property type="nucleotide sequence ID" value="NZ_CP051167.1"/>
</dbReference>
<proteinExistence type="predicted"/>
<keyword evidence="3" id="KW-1185">Reference proteome</keyword>
<dbReference type="KEGG" id="oxy:HCG48_06945"/>
<protein>
    <submittedName>
        <fullName evidence="2">Uncharacterized protein</fullName>
    </submittedName>
</protein>
<dbReference type="Proteomes" id="UP000500857">
    <property type="component" value="Chromosome"/>
</dbReference>
<evidence type="ECO:0000256" key="1">
    <source>
        <dbReference type="SAM" id="MobiDB-lite"/>
    </source>
</evidence>
<reference evidence="2 3" key="1">
    <citation type="submission" date="2020-04" db="EMBL/GenBank/DDBJ databases">
        <authorList>
            <person name="Basu S."/>
            <person name="Maruthanayagam V."/>
            <person name="Chakraborty S."/>
            <person name="Pramanik A."/>
            <person name="Mukherjee J."/>
            <person name="Brink B."/>
        </authorList>
    </citation>
    <scope>NUCLEOTIDE SEQUENCE [LARGE SCALE GENOMIC DNA]</scope>
    <source>
        <strain evidence="2 3">AP17</strain>
    </source>
</reference>
<sequence length="68" mass="7497">MGIPNISFARTPSARLGDRLKNGWHGQKCGEERVRGWMRTGATDTTPTSSSRPPKHLYCRSQTVGSLP</sequence>